<feature type="domain" description="CCHC-type" evidence="1">
    <location>
        <begin position="1"/>
        <end position="14"/>
    </location>
</feature>
<dbReference type="GO" id="GO:0008270">
    <property type="term" value="F:zinc ion binding"/>
    <property type="evidence" value="ECO:0007669"/>
    <property type="project" value="InterPro"/>
</dbReference>
<keyword evidence="3" id="KW-1185">Reference proteome</keyword>
<reference evidence="2 3" key="1">
    <citation type="journal article" date="2018" name="Front. Plant Sci.">
        <title>Red Clover (Trifolium pratense) and Zigzag Clover (T. medium) - A Picture of Genomic Similarities and Differences.</title>
        <authorList>
            <person name="Dluhosova J."/>
            <person name="Istvanek J."/>
            <person name="Nedelnik J."/>
            <person name="Repkova J."/>
        </authorList>
    </citation>
    <scope>NUCLEOTIDE SEQUENCE [LARGE SCALE GENOMIC DNA]</scope>
    <source>
        <strain evidence="3">cv. 10/8</strain>
        <tissue evidence="2">Leaf</tissue>
    </source>
</reference>
<comment type="caution">
    <text evidence="2">The sequence shown here is derived from an EMBL/GenBank/DDBJ whole genome shotgun (WGS) entry which is preliminary data.</text>
</comment>
<evidence type="ECO:0000313" key="3">
    <source>
        <dbReference type="Proteomes" id="UP000265520"/>
    </source>
</evidence>
<name>A0A392R3F9_9FABA</name>
<dbReference type="InterPro" id="IPR036875">
    <property type="entry name" value="Znf_CCHC_sf"/>
</dbReference>
<evidence type="ECO:0000313" key="2">
    <source>
        <dbReference type="EMBL" id="MCI31138.1"/>
    </source>
</evidence>
<dbReference type="InterPro" id="IPR001878">
    <property type="entry name" value="Znf_CCHC"/>
</dbReference>
<feature type="non-terminal residue" evidence="2">
    <location>
        <position position="77"/>
    </location>
</feature>
<dbReference type="AlphaFoldDB" id="A0A392R3F9"/>
<dbReference type="Pfam" id="PF00098">
    <property type="entry name" value="zf-CCHC"/>
    <property type="match status" value="2"/>
</dbReference>
<dbReference type="GO" id="GO:0003676">
    <property type="term" value="F:nucleic acid binding"/>
    <property type="evidence" value="ECO:0007669"/>
    <property type="project" value="InterPro"/>
</dbReference>
<evidence type="ECO:0000259" key="1">
    <source>
        <dbReference type="SMART" id="SM00343"/>
    </source>
</evidence>
<dbReference type="Gene3D" id="4.10.60.10">
    <property type="entry name" value="Zinc finger, CCHC-type"/>
    <property type="match status" value="1"/>
</dbReference>
<feature type="domain" description="CCHC-type" evidence="1">
    <location>
        <begin position="18"/>
        <end position="34"/>
    </location>
</feature>
<dbReference type="EMBL" id="LXQA010184908">
    <property type="protein sequence ID" value="MCI31138.1"/>
    <property type="molecule type" value="Genomic_DNA"/>
</dbReference>
<dbReference type="SMART" id="SM00343">
    <property type="entry name" value="ZnF_C2HC"/>
    <property type="match status" value="2"/>
</dbReference>
<accession>A0A392R3F9</accession>
<sequence length="77" mass="8203">MCGQDGHLSNECRNTTSVCYNYKKPGHFARDCKAPQAGLSVNATQGARPTVKGRVYCMGAKVSGQASNAIHEDCQIA</sequence>
<dbReference type="SUPFAM" id="SSF57756">
    <property type="entry name" value="Retrovirus zinc finger-like domains"/>
    <property type="match status" value="1"/>
</dbReference>
<proteinExistence type="predicted"/>
<protein>
    <submittedName>
        <fullName evidence="2">Enzymatic polyprotein</fullName>
    </submittedName>
</protein>
<organism evidence="2 3">
    <name type="scientific">Trifolium medium</name>
    <dbReference type="NCBI Taxonomy" id="97028"/>
    <lineage>
        <taxon>Eukaryota</taxon>
        <taxon>Viridiplantae</taxon>
        <taxon>Streptophyta</taxon>
        <taxon>Embryophyta</taxon>
        <taxon>Tracheophyta</taxon>
        <taxon>Spermatophyta</taxon>
        <taxon>Magnoliopsida</taxon>
        <taxon>eudicotyledons</taxon>
        <taxon>Gunneridae</taxon>
        <taxon>Pentapetalae</taxon>
        <taxon>rosids</taxon>
        <taxon>fabids</taxon>
        <taxon>Fabales</taxon>
        <taxon>Fabaceae</taxon>
        <taxon>Papilionoideae</taxon>
        <taxon>50 kb inversion clade</taxon>
        <taxon>NPAAA clade</taxon>
        <taxon>Hologalegina</taxon>
        <taxon>IRL clade</taxon>
        <taxon>Trifolieae</taxon>
        <taxon>Trifolium</taxon>
    </lineage>
</organism>
<dbReference type="Proteomes" id="UP000265520">
    <property type="component" value="Unassembled WGS sequence"/>
</dbReference>